<keyword evidence="1" id="KW-0812">Transmembrane</keyword>
<reference evidence="2" key="2">
    <citation type="submission" date="2011-02" db="EMBL/GenBank/DDBJ databases">
        <authorList>
            <person name="MacLean D."/>
        </authorList>
    </citation>
    <scope>NUCLEOTIDE SEQUENCE</scope>
</reference>
<proteinExistence type="predicted"/>
<dbReference type="HOGENOM" id="CLU_2763150_0_0_1"/>
<sequence>MALNNSSRWIKTICGVRNPQNSQETIDFLSWVQNSWSHRTLYRACVAIISCIPLIIMRKLQQVNKSIRNK</sequence>
<gene>
    <name evidence="2" type="primary">AlNc14C187G8357</name>
    <name evidence="2" type="ORF">ALNC14_094050</name>
</gene>
<evidence type="ECO:0000313" key="2">
    <source>
        <dbReference type="EMBL" id="CCA23262.1"/>
    </source>
</evidence>
<keyword evidence="1" id="KW-1133">Transmembrane helix</keyword>
<accession>F0WPL2</accession>
<dbReference type="EMBL" id="FR824232">
    <property type="protein sequence ID" value="CCA23262.1"/>
    <property type="molecule type" value="Genomic_DNA"/>
</dbReference>
<name>F0WPL2_9STRA</name>
<keyword evidence="1" id="KW-0472">Membrane</keyword>
<reference evidence="2" key="1">
    <citation type="journal article" date="2011" name="PLoS Biol.">
        <title>Gene gain and loss during evolution of obligate parasitism in the white rust pathogen of Arabidopsis thaliana.</title>
        <authorList>
            <person name="Kemen E."/>
            <person name="Gardiner A."/>
            <person name="Schultz-Larsen T."/>
            <person name="Kemen A.C."/>
            <person name="Balmuth A.L."/>
            <person name="Robert-Seilaniantz A."/>
            <person name="Bailey K."/>
            <person name="Holub E."/>
            <person name="Studholme D.J."/>
            <person name="Maclean D."/>
            <person name="Jones J.D."/>
        </authorList>
    </citation>
    <scope>NUCLEOTIDE SEQUENCE</scope>
</reference>
<evidence type="ECO:0000256" key="1">
    <source>
        <dbReference type="SAM" id="Phobius"/>
    </source>
</evidence>
<dbReference type="AlphaFoldDB" id="F0WPL2"/>
<organism evidence="2">
    <name type="scientific">Albugo laibachii Nc14</name>
    <dbReference type="NCBI Taxonomy" id="890382"/>
    <lineage>
        <taxon>Eukaryota</taxon>
        <taxon>Sar</taxon>
        <taxon>Stramenopiles</taxon>
        <taxon>Oomycota</taxon>
        <taxon>Peronosporomycetes</taxon>
        <taxon>Albuginales</taxon>
        <taxon>Albuginaceae</taxon>
        <taxon>Albugo</taxon>
    </lineage>
</organism>
<protein>
    <submittedName>
        <fullName evidence="2">AlNc14C187G8357 protein</fullName>
    </submittedName>
</protein>
<feature type="transmembrane region" description="Helical" evidence="1">
    <location>
        <begin position="41"/>
        <end position="60"/>
    </location>
</feature>